<protein>
    <submittedName>
        <fullName evidence="3">Integrin alpha-L-like protein</fullName>
    </submittedName>
</protein>
<dbReference type="InterPro" id="IPR002035">
    <property type="entry name" value="VWF_A"/>
</dbReference>
<feature type="domain" description="VWFA" evidence="2">
    <location>
        <begin position="159"/>
        <end position="199"/>
    </location>
</feature>
<dbReference type="PROSITE" id="PS50234">
    <property type="entry name" value="VWFA"/>
    <property type="match status" value="1"/>
</dbReference>
<keyword evidence="3" id="KW-0401">Integrin</keyword>
<dbReference type="GO" id="GO:0007229">
    <property type="term" value="P:integrin-mediated signaling pathway"/>
    <property type="evidence" value="ECO:0007669"/>
    <property type="project" value="UniProtKB-KW"/>
</dbReference>
<dbReference type="PANTHER" id="PTHR23220:SF84">
    <property type="entry name" value="INTEGRIN ALPHA-L"/>
    <property type="match status" value="1"/>
</dbReference>
<organism evidence="3 4">
    <name type="scientific">Lates japonicus</name>
    <name type="common">Japanese lates</name>
    <dbReference type="NCBI Taxonomy" id="270547"/>
    <lineage>
        <taxon>Eukaryota</taxon>
        <taxon>Metazoa</taxon>
        <taxon>Chordata</taxon>
        <taxon>Craniata</taxon>
        <taxon>Vertebrata</taxon>
        <taxon>Euteleostomi</taxon>
        <taxon>Actinopterygii</taxon>
        <taxon>Neopterygii</taxon>
        <taxon>Teleostei</taxon>
        <taxon>Neoteleostei</taxon>
        <taxon>Acanthomorphata</taxon>
        <taxon>Carangaria</taxon>
        <taxon>Carangaria incertae sedis</taxon>
        <taxon>Centropomidae</taxon>
        <taxon>Lates</taxon>
    </lineage>
</organism>
<dbReference type="EMBL" id="BRZM01005061">
    <property type="protein sequence ID" value="GLD61440.1"/>
    <property type="molecule type" value="Genomic_DNA"/>
</dbReference>
<dbReference type="GO" id="GO:0008305">
    <property type="term" value="C:integrin complex"/>
    <property type="evidence" value="ECO:0007669"/>
    <property type="project" value="TreeGrafter"/>
</dbReference>
<sequence>MQRRIFLLIYTVAVAIHVSLAFNIDVTEPDVYTGEQKDFFGYKVLQFISGTNKGIIVTAPLQLNGSGGICKPSKNQDKNKCVNYEDVTVANKTIPVKHLGLSIAADYIGSQFTVCSPSVAHECNENSYLNSVCYTMTDDLREISSFKPAFEECTRKTVDLVFLFDGSASMTEDEFTKNKDFIVDIMKTLQNTSIKVTALLQHETFQNIYC</sequence>
<comment type="caution">
    <text evidence="3">The sequence shown here is derived from an EMBL/GenBank/DDBJ whole genome shotgun (WGS) entry which is preliminary data.</text>
</comment>
<evidence type="ECO:0000313" key="3">
    <source>
        <dbReference type="EMBL" id="GLD61440.1"/>
    </source>
</evidence>
<dbReference type="AlphaFoldDB" id="A0AAD3RAZ3"/>
<evidence type="ECO:0000256" key="1">
    <source>
        <dbReference type="SAM" id="SignalP"/>
    </source>
</evidence>
<feature type="signal peptide" evidence="1">
    <location>
        <begin position="1"/>
        <end position="21"/>
    </location>
</feature>
<keyword evidence="4" id="KW-1185">Reference proteome</keyword>
<proteinExistence type="predicted"/>
<feature type="chain" id="PRO_5041912073" evidence="1">
    <location>
        <begin position="22"/>
        <end position="210"/>
    </location>
</feature>
<accession>A0AAD3RAZ3</accession>
<dbReference type="GO" id="GO:0098609">
    <property type="term" value="P:cell-cell adhesion"/>
    <property type="evidence" value="ECO:0007669"/>
    <property type="project" value="TreeGrafter"/>
</dbReference>
<dbReference type="Pfam" id="PF00092">
    <property type="entry name" value="VWA"/>
    <property type="match status" value="1"/>
</dbReference>
<dbReference type="GO" id="GO:0005178">
    <property type="term" value="F:integrin binding"/>
    <property type="evidence" value="ECO:0007669"/>
    <property type="project" value="TreeGrafter"/>
</dbReference>
<dbReference type="PANTHER" id="PTHR23220">
    <property type="entry name" value="INTEGRIN ALPHA"/>
    <property type="match status" value="1"/>
</dbReference>
<dbReference type="InterPro" id="IPR036465">
    <property type="entry name" value="vWFA_dom_sf"/>
</dbReference>
<gene>
    <name evidence="3" type="ORF">AKAME5_002907200</name>
</gene>
<name>A0AAD3RAZ3_LATJO</name>
<reference evidence="3" key="1">
    <citation type="submission" date="2022-08" db="EMBL/GenBank/DDBJ databases">
        <title>Genome sequencing of akame (Lates japonicus).</title>
        <authorList>
            <person name="Hashiguchi Y."/>
            <person name="Takahashi H."/>
        </authorList>
    </citation>
    <scope>NUCLEOTIDE SEQUENCE</scope>
    <source>
        <strain evidence="3">Kochi</strain>
    </source>
</reference>
<dbReference type="GO" id="GO:0007160">
    <property type="term" value="P:cell-matrix adhesion"/>
    <property type="evidence" value="ECO:0007669"/>
    <property type="project" value="TreeGrafter"/>
</dbReference>
<dbReference type="GO" id="GO:0033627">
    <property type="term" value="P:cell adhesion mediated by integrin"/>
    <property type="evidence" value="ECO:0007669"/>
    <property type="project" value="TreeGrafter"/>
</dbReference>
<evidence type="ECO:0000313" key="4">
    <source>
        <dbReference type="Proteomes" id="UP001279410"/>
    </source>
</evidence>
<dbReference type="SUPFAM" id="SSF53300">
    <property type="entry name" value="vWA-like"/>
    <property type="match status" value="1"/>
</dbReference>
<keyword evidence="1" id="KW-0732">Signal</keyword>
<dbReference type="Gene3D" id="2.130.10.130">
    <property type="entry name" value="Integrin alpha, N-terminal"/>
    <property type="match status" value="1"/>
</dbReference>
<evidence type="ECO:0000259" key="2">
    <source>
        <dbReference type="PROSITE" id="PS50234"/>
    </source>
</evidence>
<dbReference type="InterPro" id="IPR028994">
    <property type="entry name" value="Integrin_alpha_N"/>
</dbReference>
<dbReference type="Proteomes" id="UP001279410">
    <property type="component" value="Unassembled WGS sequence"/>
</dbReference>
<dbReference type="GO" id="GO:0009897">
    <property type="term" value="C:external side of plasma membrane"/>
    <property type="evidence" value="ECO:0007669"/>
    <property type="project" value="TreeGrafter"/>
</dbReference>